<dbReference type="AlphaFoldDB" id="A0AAW8NL48"/>
<dbReference type="Pfam" id="PF19795">
    <property type="entry name" value="DUF6279"/>
    <property type="match status" value="1"/>
</dbReference>
<keyword evidence="1" id="KW-0449">Lipoprotein</keyword>
<dbReference type="PROSITE" id="PS51257">
    <property type="entry name" value="PROKAR_LIPOPROTEIN"/>
    <property type="match status" value="1"/>
</dbReference>
<dbReference type="EMBL" id="JAPMLE010000001">
    <property type="protein sequence ID" value="MDR8523582.1"/>
    <property type="molecule type" value="Genomic_DNA"/>
</dbReference>
<reference evidence="2 4" key="1">
    <citation type="journal article" date="2022" name="bioRxiv">
        <title>Prophages regulate Shewanella fidelis 3313 motility and biofilm formation: implications for gut colonization dynamics in Ciona robusta.</title>
        <authorList>
            <person name="Natarajan O."/>
            <person name="Gibboney S.L."/>
            <person name="Young M.N."/>
            <person name="Lim S.J."/>
            <person name="Pluta N."/>
            <person name="Atkinson C.G."/>
            <person name="Leigh B.A."/>
            <person name="Liberti A."/>
            <person name="Kees E.D."/>
            <person name="Breitbart M."/>
            <person name="Gralnick J.A."/>
            <person name="Dishaw L.J."/>
        </authorList>
    </citation>
    <scope>NUCLEOTIDE SEQUENCE [LARGE SCALE GENOMIC DNA]</scope>
    <source>
        <strain evidence="2 4">JG4066</strain>
    </source>
</reference>
<reference evidence="1" key="2">
    <citation type="submission" date="2022-11" db="EMBL/GenBank/DDBJ databases">
        <title>Prophages regulate Shewanella fidelis motility and biofilm formation: implications for gut colonization dynamics in Ciona robusta.</title>
        <authorList>
            <person name="Natarajan O."/>
            <person name="Gibboney S.L."/>
            <person name="Young M.N."/>
            <person name="Lim S.J."/>
            <person name="Pluta N."/>
            <person name="Atkinson C.G.F."/>
            <person name="Leigh B.A."/>
            <person name="Liberti A."/>
            <person name="Kees E."/>
            <person name="Breitbart M."/>
            <person name="Gralnick J."/>
            <person name="Dishaw L.J."/>
        </authorList>
    </citation>
    <scope>NUCLEOTIDE SEQUENCE</scope>
    <source>
        <strain evidence="1">3313</strain>
    </source>
</reference>
<organism evidence="1 3">
    <name type="scientific">Shewanella fidelis</name>
    <dbReference type="NCBI Taxonomy" id="173509"/>
    <lineage>
        <taxon>Bacteria</taxon>
        <taxon>Pseudomonadati</taxon>
        <taxon>Pseudomonadota</taxon>
        <taxon>Gammaproteobacteria</taxon>
        <taxon>Alteromonadales</taxon>
        <taxon>Shewanellaceae</taxon>
        <taxon>Shewanella</taxon>
    </lineage>
</organism>
<dbReference type="Proteomes" id="UP001259340">
    <property type="component" value="Unassembled WGS sequence"/>
</dbReference>
<dbReference type="RefSeq" id="WP_310654506.1">
    <property type="nucleotide sequence ID" value="NZ_JAPMLA010000001.1"/>
</dbReference>
<comment type="caution">
    <text evidence="1">The sequence shown here is derived from an EMBL/GenBank/DDBJ whole genome shotgun (WGS) entry which is preliminary data.</text>
</comment>
<evidence type="ECO:0000313" key="2">
    <source>
        <dbReference type="EMBL" id="MDW4823983.1"/>
    </source>
</evidence>
<dbReference type="InterPro" id="IPR016875">
    <property type="entry name" value="UCP028200"/>
</dbReference>
<sequence length="281" mass="32801">MRKLVIAILLIFGLVACSTKMSYYFLDWAIEWKLEQYVTLNSEQQVLFDDALQQFLLWHRSEELPRYEQQLAKLSTALQQQSMTPAVWAEHVDEAKKHWSRTLDYLLPSLLPIVASFSDEQVAEVIGQLKTDEQELNEKYLGKTQAELVEMADERINKRVKKWLGTLSKEQKEAIHQYNLARGSILDMWLEYRHEWARLLGQALKNRQNEKALSHSLTVLLTEPDKLRSKAYKQALDDNTAQFGQLLILLNEQASTKQKRYFLNKMAALQQDLIELSEDTE</sequence>
<dbReference type="PIRSF" id="PIRSF028200">
    <property type="entry name" value="UCP028200"/>
    <property type="match status" value="1"/>
</dbReference>
<dbReference type="EMBL" id="JAPMLD010000002">
    <property type="protein sequence ID" value="MDW4823983.1"/>
    <property type="molecule type" value="Genomic_DNA"/>
</dbReference>
<proteinExistence type="predicted"/>
<evidence type="ECO:0000313" key="4">
    <source>
        <dbReference type="Proteomes" id="UP001271263"/>
    </source>
</evidence>
<name>A0AAW8NL48_9GAMM</name>
<evidence type="ECO:0000313" key="1">
    <source>
        <dbReference type="EMBL" id="MDR8523582.1"/>
    </source>
</evidence>
<keyword evidence="4" id="KW-1185">Reference proteome</keyword>
<dbReference type="Proteomes" id="UP001271263">
    <property type="component" value="Unassembled WGS sequence"/>
</dbReference>
<gene>
    <name evidence="1" type="ORF">OS133_07765</name>
    <name evidence="2" type="ORF">OS134_07950</name>
</gene>
<protein>
    <submittedName>
        <fullName evidence="1">DUF6279 family lipoprotein</fullName>
    </submittedName>
</protein>
<accession>A0AAW8NL48</accession>
<evidence type="ECO:0000313" key="3">
    <source>
        <dbReference type="Proteomes" id="UP001259340"/>
    </source>
</evidence>